<dbReference type="Gene3D" id="1.10.10.60">
    <property type="entry name" value="Homeodomain-like"/>
    <property type="match status" value="1"/>
</dbReference>
<keyword evidence="3" id="KW-0804">Transcription</keyword>
<dbReference type="InterPro" id="IPR050109">
    <property type="entry name" value="HTH-type_TetR-like_transc_reg"/>
</dbReference>
<reference evidence="6 9" key="2">
    <citation type="submission" date="2020-12" db="EMBL/GenBank/DDBJ databases">
        <title>FDA dAtabase for Regulatory Grade micrObial Sequences (FDA-ARGOS): Supporting development and validation of Infectious Disease Dx tests.</title>
        <authorList>
            <person name="Nelson B."/>
            <person name="Plummer A."/>
            <person name="Tallon L."/>
            <person name="Sadzewicz L."/>
            <person name="Zhao X."/>
            <person name="Boylan J."/>
            <person name="Ott S."/>
            <person name="Bowen H."/>
            <person name="Vavikolanu K."/>
            <person name="Mehta A."/>
            <person name="Aluvathingal J."/>
            <person name="Nadendla S."/>
            <person name="Myers T."/>
            <person name="Yan Y."/>
            <person name="Sichtig H."/>
        </authorList>
    </citation>
    <scope>NUCLEOTIDE SEQUENCE [LARGE SCALE GENOMIC DNA]</scope>
    <source>
        <strain evidence="6 9">FDAARGOS_923</strain>
    </source>
</reference>
<reference evidence="7 8" key="1">
    <citation type="submission" date="2019-06" db="EMBL/GenBank/DDBJ databases">
        <title>Genome sequence analysis of &gt;100 Bacillus licheniformis strains suggests intrinsic resistance to this species.</title>
        <authorList>
            <person name="Wels M."/>
            <person name="Siezen R.J."/>
            <person name="Johansen E."/>
            <person name="Stuer-Lauridsen B."/>
            <person name="Bjerre K."/>
            <person name="Nielsen B.K.K."/>
        </authorList>
    </citation>
    <scope>NUCLEOTIDE SEQUENCE [LARGE SCALE GENOMIC DNA]</scope>
    <source>
        <strain evidence="7 8">BAC-16736</strain>
    </source>
</reference>
<protein>
    <submittedName>
        <fullName evidence="6">WHG domain-containing protein</fullName>
    </submittedName>
</protein>
<dbReference type="InterPro" id="IPR001647">
    <property type="entry name" value="HTH_TetR"/>
</dbReference>
<dbReference type="PANTHER" id="PTHR30055">
    <property type="entry name" value="HTH-TYPE TRANSCRIPTIONAL REGULATOR RUTR"/>
    <property type="match status" value="1"/>
</dbReference>
<proteinExistence type="predicted"/>
<feature type="domain" description="HTH tetR-type" evidence="5">
    <location>
        <begin position="6"/>
        <end position="66"/>
    </location>
</feature>
<keyword evidence="1" id="KW-0805">Transcription regulation</keyword>
<dbReference type="OMA" id="IHETNQI"/>
<dbReference type="GeneID" id="92861214"/>
<dbReference type="PANTHER" id="PTHR30055:SF239">
    <property type="entry name" value="TRANSCRIPTIONAL REGULATORY PROTEIN"/>
    <property type="match status" value="1"/>
</dbReference>
<dbReference type="Proteomes" id="UP000435910">
    <property type="component" value="Unassembled WGS sequence"/>
</dbReference>
<dbReference type="Proteomes" id="UP000595038">
    <property type="component" value="Chromosome"/>
</dbReference>
<name>A0A1Y0YLJ2_BACLI</name>
<dbReference type="EMBL" id="CP065647">
    <property type="protein sequence ID" value="QPR71281.1"/>
    <property type="molecule type" value="Genomic_DNA"/>
</dbReference>
<organism evidence="7 8">
    <name type="scientific">Bacillus licheniformis</name>
    <dbReference type="NCBI Taxonomy" id="1402"/>
    <lineage>
        <taxon>Bacteria</taxon>
        <taxon>Bacillati</taxon>
        <taxon>Bacillota</taxon>
        <taxon>Bacilli</taxon>
        <taxon>Bacillales</taxon>
        <taxon>Bacillaceae</taxon>
        <taxon>Bacillus</taxon>
    </lineage>
</organism>
<dbReference type="InterPro" id="IPR025996">
    <property type="entry name" value="MT1864/Rv1816-like_C"/>
</dbReference>
<dbReference type="InterPro" id="IPR009057">
    <property type="entry name" value="Homeodomain-like_sf"/>
</dbReference>
<dbReference type="Pfam" id="PF13305">
    <property type="entry name" value="TetR_C_33"/>
    <property type="match status" value="1"/>
</dbReference>
<evidence type="ECO:0000256" key="2">
    <source>
        <dbReference type="ARBA" id="ARBA00023125"/>
    </source>
</evidence>
<evidence type="ECO:0000256" key="1">
    <source>
        <dbReference type="ARBA" id="ARBA00023015"/>
    </source>
</evidence>
<dbReference type="PROSITE" id="PS50977">
    <property type="entry name" value="HTH_TETR_2"/>
    <property type="match status" value="1"/>
</dbReference>
<dbReference type="Pfam" id="PF00440">
    <property type="entry name" value="TetR_N"/>
    <property type="match status" value="1"/>
</dbReference>
<evidence type="ECO:0000259" key="5">
    <source>
        <dbReference type="PROSITE" id="PS50977"/>
    </source>
</evidence>
<dbReference type="SUPFAM" id="SSF46689">
    <property type="entry name" value="Homeodomain-like"/>
    <property type="match status" value="1"/>
</dbReference>
<evidence type="ECO:0000313" key="9">
    <source>
        <dbReference type="Proteomes" id="UP000595038"/>
    </source>
</evidence>
<evidence type="ECO:0000256" key="3">
    <source>
        <dbReference type="ARBA" id="ARBA00023163"/>
    </source>
</evidence>
<gene>
    <name evidence="7" type="ORF">CHCC16736_2210</name>
    <name evidence="6" type="ORF">I6G80_15725</name>
</gene>
<keyword evidence="2 4" id="KW-0238">DNA-binding</keyword>
<dbReference type="RefSeq" id="WP_003182544.1">
    <property type="nucleotide sequence ID" value="NZ_BEXU01000031.1"/>
</dbReference>
<evidence type="ECO:0000313" key="6">
    <source>
        <dbReference type="EMBL" id="QPR71281.1"/>
    </source>
</evidence>
<evidence type="ECO:0000313" key="7">
    <source>
        <dbReference type="EMBL" id="TWL20926.1"/>
    </source>
</evidence>
<sequence>MSPRIGLNKDAVLEAAAALADEEGIHEVTLASLSKRLNVKSPSLYNHIKGLNDLRKELALYGLTILYENMASAIQRAEEDQAVSQMAHAYLAFAKNRPGLYEATFIAMPDEDGRLDEAGDRVLALVLSVLKDYHLDDEAAIHAVRGLRSILHGFAALRQHDAFGLPYDVEESLDLTIRVFLKGIAVYQTE</sequence>
<dbReference type="GO" id="GO:0003700">
    <property type="term" value="F:DNA-binding transcription factor activity"/>
    <property type="evidence" value="ECO:0007669"/>
    <property type="project" value="TreeGrafter"/>
</dbReference>
<dbReference type="EMBL" id="NILC01000033">
    <property type="protein sequence ID" value="TWL20926.1"/>
    <property type="molecule type" value="Genomic_DNA"/>
</dbReference>
<dbReference type="SUPFAM" id="SSF48498">
    <property type="entry name" value="Tetracyclin repressor-like, C-terminal domain"/>
    <property type="match status" value="1"/>
</dbReference>
<evidence type="ECO:0000256" key="4">
    <source>
        <dbReference type="PROSITE-ProRule" id="PRU00335"/>
    </source>
</evidence>
<dbReference type="AlphaFoldDB" id="A0A1Y0YLJ2"/>
<feature type="DNA-binding region" description="H-T-H motif" evidence="4">
    <location>
        <begin position="29"/>
        <end position="48"/>
    </location>
</feature>
<evidence type="ECO:0000313" key="8">
    <source>
        <dbReference type="Proteomes" id="UP000435910"/>
    </source>
</evidence>
<dbReference type="InterPro" id="IPR036271">
    <property type="entry name" value="Tet_transcr_reg_TetR-rel_C_sf"/>
</dbReference>
<dbReference type="GO" id="GO:0000976">
    <property type="term" value="F:transcription cis-regulatory region binding"/>
    <property type="evidence" value="ECO:0007669"/>
    <property type="project" value="TreeGrafter"/>
</dbReference>
<accession>A0A1Y0YLJ2</accession>
<dbReference type="Gene3D" id="1.10.357.10">
    <property type="entry name" value="Tetracycline Repressor, domain 2"/>
    <property type="match status" value="1"/>
</dbReference>